<dbReference type="OrthoDB" id="2514702at2"/>
<keyword evidence="2" id="KW-1133">Transmembrane helix</keyword>
<feature type="transmembrane region" description="Helical" evidence="2">
    <location>
        <begin position="77"/>
        <end position="102"/>
    </location>
</feature>
<dbReference type="InterPro" id="IPR050640">
    <property type="entry name" value="Bact_2-comp_sensor_kinase"/>
</dbReference>
<name>A0A4Y8ZX66_9SPHN</name>
<feature type="compositionally biased region" description="Low complexity" evidence="1">
    <location>
        <begin position="362"/>
        <end position="376"/>
    </location>
</feature>
<dbReference type="InterPro" id="IPR010559">
    <property type="entry name" value="Sig_transdc_His_kin_internal"/>
</dbReference>
<dbReference type="PANTHER" id="PTHR34220:SF7">
    <property type="entry name" value="SENSOR HISTIDINE KINASE YPDA"/>
    <property type="match status" value="1"/>
</dbReference>
<dbReference type="EMBL" id="SPDV01000009">
    <property type="protein sequence ID" value="TFI59096.1"/>
    <property type="molecule type" value="Genomic_DNA"/>
</dbReference>
<reference evidence="4 5" key="1">
    <citation type="submission" date="2019-03" db="EMBL/GenBank/DDBJ databases">
        <title>Genome sequence of Sphingomonas sp. 17J27-24.</title>
        <authorList>
            <person name="Kim M."/>
            <person name="Maeng S."/>
            <person name="Sathiyaraj S."/>
        </authorList>
    </citation>
    <scope>NUCLEOTIDE SEQUENCE [LARGE SCALE GENOMIC DNA]</scope>
    <source>
        <strain evidence="4 5">17J27-24</strain>
    </source>
</reference>
<feature type="transmembrane region" description="Helical" evidence="2">
    <location>
        <begin position="44"/>
        <end position="65"/>
    </location>
</feature>
<dbReference type="SUPFAM" id="SSF55874">
    <property type="entry name" value="ATPase domain of HSP90 chaperone/DNA topoisomerase II/histidine kinase"/>
    <property type="match status" value="1"/>
</dbReference>
<dbReference type="RefSeq" id="WP_135084790.1">
    <property type="nucleotide sequence ID" value="NZ_SPDV01000009.1"/>
</dbReference>
<evidence type="ECO:0000256" key="1">
    <source>
        <dbReference type="SAM" id="MobiDB-lite"/>
    </source>
</evidence>
<keyword evidence="2" id="KW-0472">Membrane</keyword>
<feature type="transmembrane region" description="Helical" evidence="2">
    <location>
        <begin position="123"/>
        <end position="142"/>
    </location>
</feature>
<feature type="transmembrane region" description="Helical" evidence="2">
    <location>
        <begin position="13"/>
        <end position="32"/>
    </location>
</feature>
<dbReference type="Proteomes" id="UP000298213">
    <property type="component" value="Unassembled WGS sequence"/>
</dbReference>
<protein>
    <submittedName>
        <fullName evidence="4">Histidine kinase</fullName>
    </submittedName>
</protein>
<dbReference type="Pfam" id="PF06580">
    <property type="entry name" value="His_kinase"/>
    <property type="match status" value="1"/>
</dbReference>
<keyword evidence="2" id="KW-0812">Transmembrane</keyword>
<gene>
    <name evidence="4" type="ORF">E2493_06100</name>
</gene>
<dbReference type="InterPro" id="IPR003594">
    <property type="entry name" value="HATPase_dom"/>
</dbReference>
<sequence length="388" mass="42939">MHDLKAHASWREAIFHTVGLWLFILLIFLPMMLERHRTRDLASVALDGSAVLLSMLLALGLFALYRRTLGWPNLQRAAILLAGVVAAALAQTLFDYLVTSLVERNFMETWQDLPQNMRRRFGAAFNYFCVFAVNVALFQFAFARRWSAARDRQLAEARERAQQAQLTALRYQLNPHFLFNTLNSISALIVTRRNDDAEEMTEKLSRFLRTSLAFDPSELVPVDEELSLVEEYLDIEAVRFGRKLSIALSCEPAAGGQLIPGFLVQPLVENAVKHGVAPARGLVTIRIAARLEGGMVCIRVENDRVDLPEEESSAGAGVGLANVRRRLEAVYGAAASLTTDADERLFSAEIRIPASKRDGRTADPAGDSPAPAAPAAARRRDKPKSVAV</sequence>
<proteinExistence type="predicted"/>
<dbReference type="GO" id="GO:0000155">
    <property type="term" value="F:phosphorelay sensor kinase activity"/>
    <property type="evidence" value="ECO:0007669"/>
    <property type="project" value="InterPro"/>
</dbReference>
<keyword evidence="4" id="KW-0808">Transferase</keyword>
<feature type="domain" description="Histidine kinase/HSP90-like ATPase" evidence="3">
    <location>
        <begin position="255"/>
        <end position="356"/>
    </location>
</feature>
<evidence type="ECO:0000313" key="5">
    <source>
        <dbReference type="Proteomes" id="UP000298213"/>
    </source>
</evidence>
<comment type="caution">
    <text evidence="4">The sequence shown here is derived from an EMBL/GenBank/DDBJ whole genome shotgun (WGS) entry which is preliminary data.</text>
</comment>
<evidence type="ECO:0000313" key="4">
    <source>
        <dbReference type="EMBL" id="TFI59096.1"/>
    </source>
</evidence>
<keyword evidence="4" id="KW-0418">Kinase</keyword>
<keyword evidence="5" id="KW-1185">Reference proteome</keyword>
<dbReference type="AlphaFoldDB" id="A0A4Y8ZX66"/>
<dbReference type="Pfam" id="PF02518">
    <property type="entry name" value="HATPase_c"/>
    <property type="match status" value="1"/>
</dbReference>
<dbReference type="PANTHER" id="PTHR34220">
    <property type="entry name" value="SENSOR HISTIDINE KINASE YPDA"/>
    <property type="match status" value="1"/>
</dbReference>
<organism evidence="4 5">
    <name type="scientific">Sphingomonas parva</name>
    <dbReference type="NCBI Taxonomy" id="2555898"/>
    <lineage>
        <taxon>Bacteria</taxon>
        <taxon>Pseudomonadati</taxon>
        <taxon>Pseudomonadota</taxon>
        <taxon>Alphaproteobacteria</taxon>
        <taxon>Sphingomonadales</taxon>
        <taxon>Sphingomonadaceae</taxon>
        <taxon>Sphingomonas</taxon>
    </lineage>
</organism>
<accession>A0A4Y8ZX66</accession>
<evidence type="ECO:0000259" key="3">
    <source>
        <dbReference type="SMART" id="SM00387"/>
    </source>
</evidence>
<feature type="region of interest" description="Disordered" evidence="1">
    <location>
        <begin position="350"/>
        <end position="388"/>
    </location>
</feature>
<dbReference type="SMART" id="SM00387">
    <property type="entry name" value="HATPase_c"/>
    <property type="match status" value="1"/>
</dbReference>
<dbReference type="Gene3D" id="3.30.565.10">
    <property type="entry name" value="Histidine kinase-like ATPase, C-terminal domain"/>
    <property type="match status" value="1"/>
</dbReference>
<dbReference type="GO" id="GO:0016020">
    <property type="term" value="C:membrane"/>
    <property type="evidence" value="ECO:0007669"/>
    <property type="project" value="InterPro"/>
</dbReference>
<dbReference type="InterPro" id="IPR036890">
    <property type="entry name" value="HATPase_C_sf"/>
</dbReference>
<evidence type="ECO:0000256" key="2">
    <source>
        <dbReference type="SAM" id="Phobius"/>
    </source>
</evidence>